<comment type="cofactor">
    <cofactor evidence="6">
        <name>[4Fe-4S] cluster</name>
        <dbReference type="ChEBI" id="CHEBI:49883"/>
    </cofactor>
    <text evidence="6">Binds 2 [4Fe-4S] clusters.</text>
</comment>
<dbReference type="SUPFAM" id="SSF46548">
    <property type="entry name" value="alpha-helical ferredoxin"/>
    <property type="match status" value="1"/>
</dbReference>
<comment type="catalytic activity">
    <reaction evidence="6">
        <text>glycolate + A = glyoxylate + AH2</text>
        <dbReference type="Rhea" id="RHEA:21264"/>
        <dbReference type="ChEBI" id="CHEBI:13193"/>
        <dbReference type="ChEBI" id="CHEBI:17499"/>
        <dbReference type="ChEBI" id="CHEBI:29805"/>
        <dbReference type="ChEBI" id="CHEBI:36655"/>
        <dbReference type="EC" id="1.1.99.14"/>
    </reaction>
</comment>
<dbReference type="PROSITE" id="PS51379">
    <property type="entry name" value="4FE4S_FER_2"/>
    <property type="match status" value="2"/>
</dbReference>
<keyword evidence="6" id="KW-0813">Transport</keyword>
<sequence>MSLKEKELMKNSPPCSSNSLSNYLWEDHPDEEKWADCVHCGMCLESCPTYLETGQEQHSPRGRVHLIKSVAEGKLVVNEQFMDPVFQCLDCRACTTACPADVDVGGLIEEARGQVRQAMPLKGVKRAVSSFFLKGLFPHHSRLQAAGGLLKFYQKSGLQKAVRSTGVLRIMPDHLVEMEAVMPEIHQSTHQKYKNVDIIPAKGNSKAQVAMLKGCIMDVMFSDINQSTINVLTHNGNDVVLPKNQTCCGALHIHAGDRETGKKLAKQNIEAFQDAEKVVVNAAGCGCALKEYPELFRNDPEWKVKAEVFSEKVEDISKYLYDTGYEKPQSAINKRITYHDACHLAHGQGVRHEPRQLLKDIPGVDYVEQPNADTCCGSAGIYNITNPEMASAVLERKMENVPSDVEMISMGNPGCMLQMAMGVQKYGRGGKIVHTVQLLDWAYQEDEMKGVKDGVIVEKEESNNRP</sequence>
<comment type="caution">
    <text evidence="8">The sequence shown here is derived from an EMBL/GenBank/DDBJ whole genome shotgun (WGS) entry which is preliminary data.</text>
</comment>
<evidence type="ECO:0000256" key="4">
    <source>
        <dbReference type="ARBA" id="ARBA00023004"/>
    </source>
</evidence>
<feature type="domain" description="4Fe-4S ferredoxin-type" evidence="7">
    <location>
        <begin position="78"/>
        <end position="102"/>
    </location>
</feature>
<keyword evidence="3" id="KW-0677">Repeat</keyword>
<dbReference type="InterPro" id="IPR004017">
    <property type="entry name" value="Cys_rich_dom"/>
</dbReference>
<dbReference type="Pfam" id="PF02754">
    <property type="entry name" value="CCG"/>
    <property type="match status" value="2"/>
</dbReference>
<dbReference type="PROSITE" id="PS00198">
    <property type="entry name" value="4FE4S_FER_1"/>
    <property type="match status" value="2"/>
</dbReference>
<reference evidence="8 9" key="1">
    <citation type="submission" date="2019-11" db="EMBL/GenBank/DDBJ databases">
        <title>Genome sequences of 17 halophilic strains isolated from different environments.</title>
        <authorList>
            <person name="Furrow R.E."/>
        </authorList>
    </citation>
    <scope>NUCLEOTIDE SEQUENCE [LARGE SCALE GENOMIC DNA]</scope>
    <source>
        <strain evidence="8 9">22506_14_FS</strain>
    </source>
</reference>
<keyword evidence="1 6" id="KW-0004">4Fe-4S</keyword>
<dbReference type="EC" id="1.1.99.14" evidence="6"/>
<dbReference type="Proteomes" id="UP000447833">
    <property type="component" value="Unassembled WGS sequence"/>
</dbReference>
<evidence type="ECO:0000313" key="8">
    <source>
        <dbReference type="EMBL" id="MYL64132.1"/>
    </source>
</evidence>
<evidence type="ECO:0000259" key="7">
    <source>
        <dbReference type="PROSITE" id="PS51379"/>
    </source>
</evidence>
<organism evidence="8 9">
    <name type="scientific">Guptibacillus hwajinpoensis</name>
    <dbReference type="NCBI Taxonomy" id="208199"/>
    <lineage>
        <taxon>Bacteria</taxon>
        <taxon>Bacillati</taxon>
        <taxon>Bacillota</taxon>
        <taxon>Bacilli</taxon>
        <taxon>Bacillales</taxon>
        <taxon>Guptibacillaceae</taxon>
        <taxon>Guptibacillus</taxon>
    </lineage>
</organism>
<keyword evidence="6" id="KW-0249">Electron transport</keyword>
<keyword evidence="5 6" id="KW-0411">Iron-sulfur</keyword>
<evidence type="ECO:0000256" key="5">
    <source>
        <dbReference type="ARBA" id="ARBA00023014"/>
    </source>
</evidence>
<dbReference type="AlphaFoldDB" id="A0A845EZN3"/>
<keyword evidence="2 6" id="KW-0479">Metal-binding</keyword>
<dbReference type="EMBL" id="WMEY01000003">
    <property type="protein sequence ID" value="MYL64132.1"/>
    <property type="molecule type" value="Genomic_DNA"/>
</dbReference>
<dbReference type="InterPro" id="IPR009051">
    <property type="entry name" value="Helical_ferredxn"/>
</dbReference>
<comment type="catalytic activity">
    <reaction evidence="6">
        <text>(R)-lactate + A = pyruvate + AH2</text>
        <dbReference type="Rhea" id="RHEA:15089"/>
        <dbReference type="ChEBI" id="CHEBI:13193"/>
        <dbReference type="ChEBI" id="CHEBI:15361"/>
        <dbReference type="ChEBI" id="CHEBI:16004"/>
        <dbReference type="ChEBI" id="CHEBI:17499"/>
    </reaction>
</comment>
<proteinExistence type="predicted"/>
<keyword evidence="4 6" id="KW-0408">Iron</keyword>
<evidence type="ECO:0000313" key="9">
    <source>
        <dbReference type="Proteomes" id="UP000447833"/>
    </source>
</evidence>
<comment type="function">
    <text evidence="6">Component of a complex that catalyzes the oxidation of glycolate to glyoxylate.</text>
</comment>
<dbReference type="PANTHER" id="PTHR32479:SF17">
    <property type="entry name" value="GLYCOLATE OXIDASE IRON-SULFUR SUBUNIT"/>
    <property type="match status" value="1"/>
</dbReference>
<dbReference type="GO" id="GO:0051539">
    <property type="term" value="F:4 iron, 4 sulfur cluster binding"/>
    <property type="evidence" value="ECO:0007669"/>
    <property type="project" value="UniProtKB-UniRule"/>
</dbReference>
<dbReference type="Pfam" id="PF13183">
    <property type="entry name" value="Fer4_8"/>
    <property type="match status" value="1"/>
</dbReference>
<dbReference type="GO" id="GO:0046872">
    <property type="term" value="F:metal ion binding"/>
    <property type="evidence" value="ECO:0007669"/>
    <property type="project" value="UniProtKB-UniRule"/>
</dbReference>
<dbReference type="InterPro" id="IPR012257">
    <property type="entry name" value="Glc_ox_4Fe-4S"/>
</dbReference>
<dbReference type="PANTHER" id="PTHR32479">
    <property type="entry name" value="GLYCOLATE OXIDASE IRON-SULFUR SUBUNIT"/>
    <property type="match status" value="1"/>
</dbReference>
<evidence type="ECO:0000256" key="3">
    <source>
        <dbReference type="ARBA" id="ARBA00022737"/>
    </source>
</evidence>
<protein>
    <recommendedName>
        <fullName evidence="6">Glycolate oxidase iron-sulfur subunit</fullName>
        <ecNumber evidence="6">1.1.99.14</ecNumber>
    </recommendedName>
</protein>
<gene>
    <name evidence="8" type="ORF">GLW07_12290</name>
</gene>
<dbReference type="GO" id="GO:0019154">
    <property type="term" value="F:glycolate dehydrogenase activity"/>
    <property type="evidence" value="ECO:0007669"/>
    <property type="project" value="UniProtKB-EC"/>
</dbReference>
<dbReference type="RefSeq" id="WP_160919573.1">
    <property type="nucleotide sequence ID" value="NZ_WMEY01000003.1"/>
</dbReference>
<evidence type="ECO:0000256" key="1">
    <source>
        <dbReference type="ARBA" id="ARBA00022485"/>
    </source>
</evidence>
<dbReference type="InterPro" id="IPR017896">
    <property type="entry name" value="4Fe4S_Fe-S-bd"/>
</dbReference>
<feature type="domain" description="4Fe-4S ferredoxin-type" evidence="7">
    <location>
        <begin position="25"/>
        <end position="56"/>
    </location>
</feature>
<dbReference type="Gene3D" id="1.10.1060.10">
    <property type="entry name" value="Alpha-helical ferredoxin"/>
    <property type="match status" value="1"/>
</dbReference>
<evidence type="ECO:0000256" key="6">
    <source>
        <dbReference type="PIRNR" id="PIRNR000139"/>
    </source>
</evidence>
<dbReference type="InterPro" id="IPR017900">
    <property type="entry name" value="4Fe4S_Fe_S_CS"/>
</dbReference>
<name>A0A845EZN3_9BACL</name>
<accession>A0A845EZN3</accession>
<dbReference type="PIRSF" id="PIRSF000139">
    <property type="entry name" value="Glc_ox_4Fe-4S"/>
    <property type="match status" value="1"/>
</dbReference>
<evidence type="ECO:0000256" key="2">
    <source>
        <dbReference type="ARBA" id="ARBA00022723"/>
    </source>
</evidence>